<dbReference type="EMBL" id="GEMB01002291">
    <property type="protein sequence ID" value="JAS00890.1"/>
    <property type="molecule type" value="Transcribed_RNA"/>
</dbReference>
<accession>A0A170ZEN3</accession>
<sequence length="15" mass="1617">MSVTKNINSLVNSLP</sequence>
<organism evidence="1">
    <name type="scientific">Triatoma infestans</name>
    <name type="common">Assassin bug</name>
    <dbReference type="NCBI Taxonomy" id="30076"/>
    <lineage>
        <taxon>Eukaryota</taxon>
        <taxon>Metazoa</taxon>
        <taxon>Ecdysozoa</taxon>
        <taxon>Arthropoda</taxon>
        <taxon>Hexapoda</taxon>
        <taxon>Insecta</taxon>
        <taxon>Pterygota</taxon>
        <taxon>Neoptera</taxon>
        <taxon>Paraneoptera</taxon>
        <taxon>Hemiptera</taxon>
        <taxon>Heteroptera</taxon>
        <taxon>Panheteroptera</taxon>
        <taxon>Cimicomorpha</taxon>
        <taxon>Reduviidae</taxon>
        <taxon>Triatominae</taxon>
        <taxon>Triatoma</taxon>
    </lineage>
</organism>
<proteinExistence type="predicted"/>
<reference evidence="1" key="1">
    <citation type="submission" date="2016-04" db="EMBL/GenBank/DDBJ databases">
        <authorList>
            <person name="Calderon-Fernandez G.M.Sr."/>
        </authorList>
    </citation>
    <scope>NUCLEOTIDE SEQUENCE</scope>
    <source>
        <strain evidence="1">Int1</strain>
        <tissue evidence="1">Integument</tissue>
    </source>
</reference>
<reference evidence="1" key="2">
    <citation type="journal article" date="2017" name="J. Med. Entomol.">
        <title>Transcriptome Analysis of the Triatoma infestans (Hemiptera: Reduviidae) Integument.</title>
        <authorList>
            <person name="Calderon-Fernandez G.M."/>
            <person name="Moriconi D.E."/>
            <person name="Dulbecco A.B."/>
            <person name="Juarez M.P."/>
        </authorList>
    </citation>
    <scope>NUCLEOTIDE SEQUENCE</scope>
    <source>
        <strain evidence="1">Int1</strain>
        <tissue evidence="1">Integument</tissue>
    </source>
</reference>
<evidence type="ECO:0000313" key="1">
    <source>
        <dbReference type="EMBL" id="JAS00890.1"/>
    </source>
</evidence>
<protein>
    <submittedName>
        <fullName evidence="1">Nad-dependent protein deacylase sirtuin-mitochondrial isoform x1</fullName>
    </submittedName>
</protein>
<name>A0A170ZEN3_TRIIF</name>